<sequence length="115" mass="12558">MPYRLSLAATLLIALAIGWFTLRPIVVIEVGGSDKLHHLVAFGLLTLPLSVTRPRWIPWVLLAAVAYGAAIEIIQPYVGRFREWADLLADAAGALIGAAAGLALSRDWSAMRRRR</sequence>
<keyword evidence="1" id="KW-0812">Transmembrane</keyword>
<keyword evidence="1" id="KW-1133">Transmembrane helix</keyword>
<reference evidence="4" key="1">
    <citation type="journal article" date="2019" name="Int. J. Syst. Evol. Microbiol.">
        <title>The Global Catalogue of Microorganisms (GCM) 10K type strain sequencing project: providing services to taxonomists for standard genome sequencing and annotation.</title>
        <authorList>
            <consortium name="The Broad Institute Genomics Platform"/>
            <consortium name="The Broad Institute Genome Sequencing Center for Infectious Disease"/>
            <person name="Wu L."/>
            <person name="Ma J."/>
        </authorList>
    </citation>
    <scope>NUCLEOTIDE SEQUENCE [LARGE SCALE GENOMIC DNA]</scope>
    <source>
        <strain evidence="4">CGMCC 1.12664</strain>
    </source>
</reference>
<accession>A0A917A774</accession>
<proteinExistence type="predicted"/>
<feature type="transmembrane region" description="Helical" evidence="1">
    <location>
        <begin position="84"/>
        <end position="105"/>
    </location>
</feature>
<name>A0A917A774_9RHOB</name>
<protein>
    <recommendedName>
        <fullName evidence="2">VanZ-like domain-containing protein</fullName>
    </recommendedName>
</protein>
<keyword evidence="4" id="KW-1185">Reference proteome</keyword>
<evidence type="ECO:0000313" key="3">
    <source>
        <dbReference type="EMBL" id="GGE32537.1"/>
    </source>
</evidence>
<feature type="transmembrane region" description="Helical" evidence="1">
    <location>
        <begin position="59"/>
        <end position="78"/>
    </location>
</feature>
<dbReference type="Pfam" id="PF04892">
    <property type="entry name" value="VanZ"/>
    <property type="match status" value="1"/>
</dbReference>
<dbReference type="RefSeq" id="WP_229737521.1">
    <property type="nucleotide sequence ID" value="NZ_BMFJ01000001.1"/>
</dbReference>
<keyword evidence="1" id="KW-0472">Membrane</keyword>
<dbReference type="EMBL" id="BMFJ01000001">
    <property type="protein sequence ID" value="GGE32537.1"/>
    <property type="molecule type" value="Genomic_DNA"/>
</dbReference>
<dbReference type="AlphaFoldDB" id="A0A917A774"/>
<gene>
    <name evidence="3" type="ORF">GCM10011360_20490</name>
</gene>
<dbReference type="InterPro" id="IPR006976">
    <property type="entry name" value="VanZ-like"/>
</dbReference>
<evidence type="ECO:0000313" key="4">
    <source>
        <dbReference type="Proteomes" id="UP000612855"/>
    </source>
</evidence>
<comment type="caution">
    <text evidence="3">The sequence shown here is derived from an EMBL/GenBank/DDBJ whole genome shotgun (WGS) entry which is preliminary data.</text>
</comment>
<dbReference type="NCBIfam" id="NF037970">
    <property type="entry name" value="vanZ_1"/>
    <property type="match status" value="1"/>
</dbReference>
<feature type="domain" description="VanZ-like" evidence="2">
    <location>
        <begin position="33"/>
        <end position="99"/>
    </location>
</feature>
<dbReference type="Proteomes" id="UP000612855">
    <property type="component" value="Unassembled WGS sequence"/>
</dbReference>
<evidence type="ECO:0000259" key="2">
    <source>
        <dbReference type="Pfam" id="PF04892"/>
    </source>
</evidence>
<organism evidence="3 4">
    <name type="scientific">Primorskyibacter flagellatus</name>
    <dbReference type="NCBI Taxonomy" id="1387277"/>
    <lineage>
        <taxon>Bacteria</taxon>
        <taxon>Pseudomonadati</taxon>
        <taxon>Pseudomonadota</taxon>
        <taxon>Alphaproteobacteria</taxon>
        <taxon>Rhodobacterales</taxon>
        <taxon>Roseobacteraceae</taxon>
        <taxon>Primorskyibacter</taxon>
    </lineage>
</organism>
<evidence type="ECO:0000256" key="1">
    <source>
        <dbReference type="SAM" id="Phobius"/>
    </source>
</evidence>